<organism evidence="5 6">
    <name type="scientific">Treponema succinifaciens (strain ATCC 33096 / DSM 2489 / 6091)</name>
    <dbReference type="NCBI Taxonomy" id="869209"/>
    <lineage>
        <taxon>Bacteria</taxon>
        <taxon>Pseudomonadati</taxon>
        <taxon>Spirochaetota</taxon>
        <taxon>Spirochaetia</taxon>
        <taxon>Spirochaetales</taxon>
        <taxon>Treponemataceae</taxon>
        <taxon>Treponema</taxon>
    </lineage>
</organism>
<dbReference type="OrthoDB" id="362878at2"/>
<dbReference type="EMBL" id="CP002631">
    <property type="protein sequence ID" value="AEB14490.1"/>
    <property type="molecule type" value="Genomic_DNA"/>
</dbReference>
<dbReference type="PANTHER" id="PTHR12558">
    <property type="entry name" value="CELL DIVISION CYCLE 16,23,27"/>
    <property type="match status" value="1"/>
</dbReference>
<dbReference type="InterPro" id="IPR011990">
    <property type="entry name" value="TPR-like_helical_dom_sf"/>
</dbReference>
<feature type="chain" id="PRO_5003284115" evidence="4">
    <location>
        <begin position="20"/>
        <end position="244"/>
    </location>
</feature>
<evidence type="ECO:0000256" key="3">
    <source>
        <dbReference type="PROSITE-ProRule" id="PRU00339"/>
    </source>
</evidence>
<sequence length="244" mass="27929">MKKIIKISFALLISFAAISCSPSYNSIKRMQRIEEGVSNPTTKEELEEAIKKYDARAMDLALTEGQIGIWYKILGTRYIDQQMYGKALECFQKALSYYPDNANLYYYVGSCAGHMANASLDFDAKGTSSDEAIKKMNYLRLAESSYLQALKINPKYYRVLYGLGILYVFEFGQGDKAIPYLEKFLSVQTRDTNAMFALAGAYYLTYQFDKAIELYDKIIELKPNDEKVKAAQENKKKCLELQYK</sequence>
<dbReference type="SUPFAM" id="SSF48452">
    <property type="entry name" value="TPR-like"/>
    <property type="match status" value="1"/>
</dbReference>
<keyword evidence="6" id="KW-1185">Reference proteome</keyword>
<feature type="signal peptide" evidence="4">
    <location>
        <begin position="1"/>
        <end position="19"/>
    </location>
</feature>
<dbReference type="AlphaFoldDB" id="F2NVQ3"/>
<dbReference type="KEGG" id="tsu:Tresu_1590"/>
<accession>F2NVQ3</accession>
<name>F2NVQ3_TRES6</name>
<dbReference type="GeneID" id="302998749"/>
<protein>
    <submittedName>
        <fullName evidence="5">Tetratricopeptide TPR_2 repeat-containing protein</fullName>
    </submittedName>
</protein>
<reference evidence="5 6" key="1">
    <citation type="journal article" date="2011" name="Stand. Genomic Sci.">
        <title>Complete genome sequence of Treponema succinifaciens type strain (6091).</title>
        <authorList>
            <person name="Han C."/>
            <person name="Gronow S."/>
            <person name="Teshima H."/>
            <person name="Lapidus A."/>
            <person name="Nolan M."/>
            <person name="Lucas S."/>
            <person name="Hammon N."/>
            <person name="Deshpande S."/>
            <person name="Cheng J.F."/>
            <person name="Zeytun A."/>
            <person name="Tapia R."/>
            <person name="Goodwin L."/>
            <person name="Pitluck S."/>
            <person name="Liolios K."/>
            <person name="Pagani I."/>
            <person name="Ivanova N."/>
            <person name="Mavromatis K."/>
            <person name="Mikhailova N."/>
            <person name="Huntemann M."/>
            <person name="Pati A."/>
            <person name="Chen A."/>
            <person name="Palaniappan K."/>
            <person name="Land M."/>
            <person name="Hauser L."/>
            <person name="Brambilla E.M."/>
            <person name="Rohde M."/>
            <person name="Goker M."/>
            <person name="Woyke T."/>
            <person name="Bristow J."/>
            <person name="Eisen J.A."/>
            <person name="Markowitz V."/>
            <person name="Hugenholtz P."/>
            <person name="Kyrpides N.C."/>
            <person name="Klenk H.P."/>
            <person name="Detter J.C."/>
        </authorList>
    </citation>
    <scope>NUCLEOTIDE SEQUENCE [LARGE SCALE GENOMIC DNA]</scope>
    <source>
        <strain evidence="6">ATCC 33096 / DSM 2489 / 6091</strain>
    </source>
</reference>
<dbReference type="Pfam" id="PF14559">
    <property type="entry name" value="TPR_19"/>
    <property type="match status" value="1"/>
</dbReference>
<dbReference type="Pfam" id="PF07719">
    <property type="entry name" value="TPR_2"/>
    <property type="match status" value="1"/>
</dbReference>
<evidence type="ECO:0000313" key="5">
    <source>
        <dbReference type="EMBL" id="AEB14490.1"/>
    </source>
</evidence>
<keyword evidence="2 3" id="KW-0802">TPR repeat</keyword>
<evidence type="ECO:0000313" key="6">
    <source>
        <dbReference type="Proteomes" id="UP000006852"/>
    </source>
</evidence>
<dbReference type="InterPro" id="IPR013105">
    <property type="entry name" value="TPR_2"/>
</dbReference>
<feature type="repeat" description="TPR" evidence="3">
    <location>
        <begin position="68"/>
        <end position="101"/>
    </location>
</feature>
<dbReference type="PROSITE" id="PS50005">
    <property type="entry name" value="TPR"/>
    <property type="match status" value="2"/>
</dbReference>
<dbReference type="RefSeq" id="WP_013701772.1">
    <property type="nucleotide sequence ID" value="NC_015385.1"/>
</dbReference>
<dbReference type="Proteomes" id="UP000006852">
    <property type="component" value="Chromosome"/>
</dbReference>
<dbReference type="eggNOG" id="COG0457">
    <property type="taxonomic scope" value="Bacteria"/>
</dbReference>
<keyword evidence="1" id="KW-0677">Repeat</keyword>
<evidence type="ECO:0000256" key="4">
    <source>
        <dbReference type="SAM" id="SignalP"/>
    </source>
</evidence>
<keyword evidence="4" id="KW-0732">Signal</keyword>
<dbReference type="HOGENOM" id="CLU_075574_0_0_12"/>
<reference evidence="6" key="2">
    <citation type="submission" date="2011-04" db="EMBL/GenBank/DDBJ databases">
        <title>The complete genome of chromosome of Treponema succinifaciens DSM 2489.</title>
        <authorList>
            <person name="Lucas S."/>
            <person name="Copeland A."/>
            <person name="Lapidus A."/>
            <person name="Bruce D."/>
            <person name="Goodwin L."/>
            <person name="Pitluck S."/>
            <person name="Peters L."/>
            <person name="Kyrpides N."/>
            <person name="Mavromatis K."/>
            <person name="Ivanova N."/>
            <person name="Ovchinnikova G."/>
            <person name="Teshima H."/>
            <person name="Detter J.C."/>
            <person name="Tapia R."/>
            <person name="Han C."/>
            <person name="Land M."/>
            <person name="Hauser L."/>
            <person name="Markowitz V."/>
            <person name="Cheng J.-F."/>
            <person name="Hugenholtz P."/>
            <person name="Woyke T."/>
            <person name="Wu D."/>
            <person name="Gronow S."/>
            <person name="Wellnitz S."/>
            <person name="Brambilla E."/>
            <person name="Klenk H.-P."/>
            <person name="Eisen J.A."/>
        </authorList>
    </citation>
    <scope>NUCLEOTIDE SEQUENCE [LARGE SCALE GENOMIC DNA]</scope>
    <source>
        <strain evidence="6">ATCC 33096 / DSM 2489 / 6091</strain>
    </source>
</reference>
<dbReference type="Gene3D" id="1.25.40.10">
    <property type="entry name" value="Tetratricopeptide repeat domain"/>
    <property type="match status" value="2"/>
</dbReference>
<evidence type="ECO:0000256" key="1">
    <source>
        <dbReference type="ARBA" id="ARBA00022737"/>
    </source>
</evidence>
<dbReference type="PROSITE" id="PS51257">
    <property type="entry name" value="PROKAR_LIPOPROTEIN"/>
    <property type="match status" value="1"/>
</dbReference>
<dbReference type="InterPro" id="IPR019734">
    <property type="entry name" value="TPR_rpt"/>
</dbReference>
<gene>
    <name evidence="5" type="ordered locus">Tresu_1590</name>
</gene>
<dbReference type="PANTHER" id="PTHR12558:SF13">
    <property type="entry name" value="CELL DIVISION CYCLE PROTEIN 27 HOMOLOG"/>
    <property type="match status" value="1"/>
</dbReference>
<feature type="repeat" description="TPR" evidence="3">
    <location>
        <begin position="192"/>
        <end position="225"/>
    </location>
</feature>
<proteinExistence type="predicted"/>
<evidence type="ECO:0000256" key="2">
    <source>
        <dbReference type="ARBA" id="ARBA00022803"/>
    </source>
</evidence>
<dbReference type="SMART" id="SM00028">
    <property type="entry name" value="TPR"/>
    <property type="match status" value="3"/>
</dbReference>
<dbReference type="STRING" id="869209.Tresu_1590"/>